<sequence length="657" mass="73815">MRSVITFFIAGLESPNSEFAHLETAQSRIAQLAIDPILLHKVATTKQDKASGAMEQPVKYALMEDVHALPQWDSTLDKFCIRIFIPEGSVLLQTNHVYTRNQWLYSIQWRRNLYRYRRIIELSSGRPEVLLKETKCLVEQVKCCPLQGDNLSLKAVLLISRLIEQIFAGNLPKTMLDPVIMCIAPLLDTVGTVTQVSPWLSMYCNDHPRSRLIDEVLSEVAQQTLKKTMDFGKYPTARIFVQDYLLAVSSQNNGVERIKNFVNSAHSLSSCCPHPRVLPNLVTVSLAAVHALYDQQQQQQNFSPKKSTENGGGDVVSLPPTPPYETPSLTFTDDEDRREKLRSEFEDWRVPLSVLLQPIPFPDEVLCEPAFARDFGNGVLRRLAADGRCEIHLSLLGARENKEGWFHLVCPGGPVCSDDGELFSSMLKTLLHCCCRRKKFLQTLNAMLGPLQLLALRENEPSMEALCHMLEFEVVEGQDLKVQMITALQSTPQGKKHYAQLCDRQIALRELQQKGGPRKLTLPSKSTDSDLAVLLSSGSFGNLEWLSLAFTNVTSSCADYLIKLPSLRYLNLWSTQFGDTGLQLLSEHLTKLQVLNLCETPVTDKGLSTLKSLRKLNLNSTQLSAKTFLVLKTELPALQEVDVRYTDAWCVEDALLT</sequence>
<accession>A0A915I2M1</accession>
<dbReference type="Pfam" id="PF23066">
    <property type="entry name" value="PH_21"/>
    <property type="match status" value="1"/>
</dbReference>
<dbReference type="AlphaFoldDB" id="A0A915I2M1"/>
<reference evidence="4" key="1">
    <citation type="submission" date="2022-11" db="UniProtKB">
        <authorList>
            <consortium name="WormBaseParasite"/>
        </authorList>
    </citation>
    <scope>IDENTIFICATION</scope>
</reference>
<evidence type="ECO:0000256" key="1">
    <source>
        <dbReference type="SAM" id="MobiDB-lite"/>
    </source>
</evidence>
<dbReference type="WBParaSite" id="nRc.2.0.1.t08080-RA">
    <property type="protein sequence ID" value="nRc.2.0.1.t08080-RA"/>
    <property type="gene ID" value="nRc.2.0.1.g08080"/>
</dbReference>
<dbReference type="SMART" id="SM00368">
    <property type="entry name" value="LRR_RI"/>
    <property type="match status" value="2"/>
</dbReference>
<evidence type="ECO:0000259" key="2">
    <source>
        <dbReference type="Pfam" id="PF23066"/>
    </source>
</evidence>
<name>A0A915I2M1_ROMCU</name>
<feature type="region of interest" description="Disordered" evidence="1">
    <location>
        <begin position="297"/>
        <end position="336"/>
    </location>
</feature>
<evidence type="ECO:0000313" key="3">
    <source>
        <dbReference type="Proteomes" id="UP000887565"/>
    </source>
</evidence>
<dbReference type="InterPro" id="IPR052813">
    <property type="entry name" value="CMIP"/>
</dbReference>
<dbReference type="Pfam" id="PF13516">
    <property type="entry name" value="LRR_6"/>
    <property type="match status" value="1"/>
</dbReference>
<feature type="domain" description="C-Maf-inducing protein PH" evidence="2">
    <location>
        <begin position="47"/>
        <end position="120"/>
    </location>
</feature>
<keyword evidence="3" id="KW-1185">Reference proteome</keyword>
<dbReference type="InterPro" id="IPR001611">
    <property type="entry name" value="Leu-rich_rpt"/>
</dbReference>
<dbReference type="SUPFAM" id="SSF52047">
    <property type="entry name" value="RNI-like"/>
    <property type="match status" value="1"/>
</dbReference>
<dbReference type="InterPro" id="IPR056429">
    <property type="entry name" value="PH_CMIP"/>
</dbReference>
<dbReference type="Gene3D" id="3.80.10.10">
    <property type="entry name" value="Ribonuclease Inhibitor"/>
    <property type="match status" value="1"/>
</dbReference>
<dbReference type="PANTHER" id="PTHR25480:SF0">
    <property type="entry name" value="C-MAF-INDUCING PROTEIN"/>
    <property type="match status" value="1"/>
</dbReference>
<dbReference type="Proteomes" id="UP000887565">
    <property type="component" value="Unplaced"/>
</dbReference>
<dbReference type="InterPro" id="IPR032675">
    <property type="entry name" value="LRR_dom_sf"/>
</dbReference>
<protein>
    <submittedName>
        <fullName evidence="4">C-Maf-inducing protein</fullName>
    </submittedName>
</protein>
<evidence type="ECO:0000313" key="4">
    <source>
        <dbReference type="WBParaSite" id="nRc.2.0.1.t08080-RA"/>
    </source>
</evidence>
<dbReference type="PANTHER" id="PTHR25480">
    <property type="entry name" value="LEUCINE-RICH REPEAT-CONTAINING PROTEIN 73"/>
    <property type="match status" value="1"/>
</dbReference>
<proteinExistence type="predicted"/>
<dbReference type="OMA" id="PPLQCYL"/>
<organism evidence="3 4">
    <name type="scientific">Romanomermis culicivorax</name>
    <name type="common">Nematode worm</name>
    <dbReference type="NCBI Taxonomy" id="13658"/>
    <lineage>
        <taxon>Eukaryota</taxon>
        <taxon>Metazoa</taxon>
        <taxon>Ecdysozoa</taxon>
        <taxon>Nematoda</taxon>
        <taxon>Enoplea</taxon>
        <taxon>Dorylaimia</taxon>
        <taxon>Mermithida</taxon>
        <taxon>Mermithoidea</taxon>
        <taxon>Mermithidae</taxon>
        <taxon>Romanomermis</taxon>
    </lineage>
</organism>